<feature type="domain" description="EamA" evidence="6">
    <location>
        <begin position="18"/>
        <end position="153"/>
    </location>
</feature>
<dbReference type="GO" id="GO:0016020">
    <property type="term" value="C:membrane"/>
    <property type="evidence" value="ECO:0007669"/>
    <property type="project" value="UniProtKB-SubCell"/>
</dbReference>
<dbReference type="InParanoid" id="A0A2J6TGM4"/>
<evidence type="ECO:0000256" key="2">
    <source>
        <dbReference type="ARBA" id="ARBA00022692"/>
    </source>
</evidence>
<evidence type="ECO:0000256" key="5">
    <source>
        <dbReference type="SAM" id="Phobius"/>
    </source>
</evidence>
<dbReference type="Proteomes" id="UP000235371">
    <property type="component" value="Unassembled WGS sequence"/>
</dbReference>
<dbReference type="InterPro" id="IPR000620">
    <property type="entry name" value="EamA_dom"/>
</dbReference>
<evidence type="ECO:0000256" key="4">
    <source>
        <dbReference type="ARBA" id="ARBA00023136"/>
    </source>
</evidence>
<keyword evidence="8" id="KW-1185">Reference proteome</keyword>
<feature type="transmembrane region" description="Helical" evidence="5">
    <location>
        <begin position="46"/>
        <end position="66"/>
    </location>
</feature>
<dbReference type="PANTHER" id="PTHR22911:SF6">
    <property type="entry name" value="SOLUTE CARRIER FAMILY 35 MEMBER G1"/>
    <property type="match status" value="1"/>
</dbReference>
<keyword evidence="4 5" id="KW-0472">Membrane</keyword>
<organism evidence="7 8">
    <name type="scientific">Hyaloscypha bicolor E</name>
    <dbReference type="NCBI Taxonomy" id="1095630"/>
    <lineage>
        <taxon>Eukaryota</taxon>
        <taxon>Fungi</taxon>
        <taxon>Dikarya</taxon>
        <taxon>Ascomycota</taxon>
        <taxon>Pezizomycotina</taxon>
        <taxon>Leotiomycetes</taxon>
        <taxon>Helotiales</taxon>
        <taxon>Hyaloscyphaceae</taxon>
        <taxon>Hyaloscypha</taxon>
        <taxon>Hyaloscypha bicolor</taxon>
    </lineage>
</organism>
<evidence type="ECO:0000313" key="8">
    <source>
        <dbReference type="Proteomes" id="UP000235371"/>
    </source>
</evidence>
<evidence type="ECO:0000313" key="7">
    <source>
        <dbReference type="EMBL" id="PMD62160.1"/>
    </source>
</evidence>
<accession>A0A2J6TGM4</accession>
<feature type="transmembrane region" description="Helical" evidence="5">
    <location>
        <begin position="86"/>
        <end position="109"/>
    </location>
</feature>
<dbReference type="InterPro" id="IPR037185">
    <property type="entry name" value="EmrE-like"/>
</dbReference>
<gene>
    <name evidence="7" type="ORF">K444DRAFT_586977</name>
</gene>
<evidence type="ECO:0000259" key="6">
    <source>
        <dbReference type="Pfam" id="PF00892"/>
    </source>
</evidence>
<comment type="subcellular location">
    <subcellularLocation>
        <location evidence="1">Membrane</location>
        <topology evidence="1">Multi-pass membrane protein</topology>
    </subcellularLocation>
</comment>
<dbReference type="Pfam" id="PF00892">
    <property type="entry name" value="EamA"/>
    <property type="match status" value="1"/>
</dbReference>
<name>A0A2J6TGM4_9HELO</name>
<sequence length="207" mass="21967">MAIDSGVPSFIERCRPSLFVLVSQVVAATLNTVAKFSETRPEAVHPFMILHIRMLITGLGCTLYLWHIGSSKLEVLIGIPDVRGLILLRAFGGVCGATGFFFSMIYLSLSEATALNFLGPLGSLILTRCLSFATVHWTDCIGAVGALVGVVLVAQPEDIFGMTETGSDVSGKVHGHLKGLAFGVFGVCGGVVSDDSFHCDRFGILDC</sequence>
<protein>
    <recommendedName>
        <fullName evidence="6">EamA domain-containing protein</fullName>
    </recommendedName>
</protein>
<dbReference type="GeneID" id="36586081"/>
<dbReference type="PANTHER" id="PTHR22911">
    <property type="entry name" value="ACYL-MALONYL CONDENSING ENZYME-RELATED"/>
    <property type="match status" value="1"/>
</dbReference>
<proteinExistence type="predicted"/>
<dbReference type="RefSeq" id="XP_024739064.1">
    <property type="nucleotide sequence ID" value="XM_024878004.1"/>
</dbReference>
<evidence type="ECO:0000256" key="3">
    <source>
        <dbReference type="ARBA" id="ARBA00022989"/>
    </source>
</evidence>
<dbReference type="OrthoDB" id="306876at2759"/>
<dbReference type="SUPFAM" id="SSF103481">
    <property type="entry name" value="Multidrug resistance efflux transporter EmrE"/>
    <property type="match status" value="1"/>
</dbReference>
<keyword evidence="2 5" id="KW-0812">Transmembrane</keyword>
<reference evidence="7 8" key="1">
    <citation type="submission" date="2016-04" db="EMBL/GenBank/DDBJ databases">
        <title>A degradative enzymes factory behind the ericoid mycorrhizal symbiosis.</title>
        <authorList>
            <consortium name="DOE Joint Genome Institute"/>
            <person name="Martino E."/>
            <person name="Morin E."/>
            <person name="Grelet G."/>
            <person name="Kuo A."/>
            <person name="Kohler A."/>
            <person name="Daghino S."/>
            <person name="Barry K."/>
            <person name="Choi C."/>
            <person name="Cichocki N."/>
            <person name="Clum A."/>
            <person name="Copeland A."/>
            <person name="Hainaut M."/>
            <person name="Haridas S."/>
            <person name="Labutti K."/>
            <person name="Lindquist E."/>
            <person name="Lipzen A."/>
            <person name="Khouja H.-R."/>
            <person name="Murat C."/>
            <person name="Ohm R."/>
            <person name="Olson A."/>
            <person name="Spatafora J."/>
            <person name="Veneault-Fourrey C."/>
            <person name="Henrissat B."/>
            <person name="Grigoriev I."/>
            <person name="Martin F."/>
            <person name="Perotto S."/>
        </authorList>
    </citation>
    <scope>NUCLEOTIDE SEQUENCE [LARGE SCALE GENOMIC DNA]</scope>
    <source>
        <strain evidence="7 8">E</strain>
    </source>
</reference>
<keyword evidence="3 5" id="KW-1133">Transmembrane helix</keyword>
<evidence type="ECO:0000256" key="1">
    <source>
        <dbReference type="ARBA" id="ARBA00004141"/>
    </source>
</evidence>
<dbReference type="EMBL" id="KZ613785">
    <property type="protein sequence ID" value="PMD62160.1"/>
    <property type="molecule type" value="Genomic_DNA"/>
</dbReference>
<dbReference type="AlphaFoldDB" id="A0A2J6TGM4"/>